<organism evidence="1 2">
    <name type="scientific">Micromonospora qiuiae</name>
    <dbReference type="NCBI Taxonomy" id="502268"/>
    <lineage>
        <taxon>Bacteria</taxon>
        <taxon>Bacillati</taxon>
        <taxon>Actinomycetota</taxon>
        <taxon>Actinomycetes</taxon>
        <taxon>Micromonosporales</taxon>
        <taxon>Micromonosporaceae</taxon>
        <taxon>Micromonospora</taxon>
    </lineage>
</organism>
<protein>
    <submittedName>
        <fullName evidence="1">Uncharacterized protein</fullName>
    </submittedName>
</protein>
<proteinExistence type="predicted"/>
<evidence type="ECO:0000313" key="1">
    <source>
        <dbReference type="EMBL" id="GIJ27417.1"/>
    </source>
</evidence>
<dbReference type="Proteomes" id="UP000653076">
    <property type="component" value="Unassembled WGS sequence"/>
</dbReference>
<keyword evidence="2" id="KW-1185">Reference proteome</keyword>
<comment type="caution">
    <text evidence="1">The sequence shown here is derived from an EMBL/GenBank/DDBJ whole genome shotgun (WGS) entry which is preliminary data.</text>
</comment>
<evidence type="ECO:0000313" key="2">
    <source>
        <dbReference type="Proteomes" id="UP000653076"/>
    </source>
</evidence>
<name>A0ABQ4JB60_9ACTN</name>
<dbReference type="EMBL" id="BOPC01000032">
    <property type="protein sequence ID" value="GIJ27417.1"/>
    <property type="molecule type" value="Genomic_DNA"/>
</dbReference>
<gene>
    <name evidence="1" type="ORF">Vqi01_25790</name>
</gene>
<reference evidence="1 2" key="1">
    <citation type="submission" date="2021-01" db="EMBL/GenBank/DDBJ databases">
        <title>Whole genome shotgun sequence of Verrucosispora qiuiae NBRC 106684.</title>
        <authorList>
            <person name="Komaki H."/>
            <person name="Tamura T."/>
        </authorList>
    </citation>
    <scope>NUCLEOTIDE SEQUENCE [LARGE SCALE GENOMIC DNA]</scope>
    <source>
        <strain evidence="1 2">NBRC 106684</strain>
    </source>
</reference>
<sequence length="128" mass="13879">MVDHTGLLLTIMADSGGTGITLDHYPPAPAVLEAYCAHAGRLEPSVQRFFIAAQLAQHLHQSATGRMVWPENGRERVLDGYLSLLNRDDWCTIARTGLATGDHRVTWLAEALAPGLGLRAFTDAANDE</sequence>
<dbReference type="RefSeq" id="WP_204034988.1">
    <property type="nucleotide sequence ID" value="NZ_BOPC01000032.1"/>
</dbReference>
<accession>A0ABQ4JB60</accession>